<gene>
    <name evidence="1" type="primary">thiS</name>
    <name evidence="1" type="ORF">G1H10_02245</name>
</gene>
<evidence type="ECO:0000313" key="2">
    <source>
        <dbReference type="Proteomes" id="UP000475214"/>
    </source>
</evidence>
<sequence length="74" mass="7538">MTVSIIVNGDEVAFDRRPSVEDVVARALADVDGASGGRGIAVAVNSDVVPRSSWATTPVDTGDRVEILAATQGG</sequence>
<dbReference type="RefSeq" id="WP_163731944.1">
    <property type="nucleotide sequence ID" value="NZ_JAAGOA010000001.1"/>
</dbReference>
<proteinExistence type="predicted"/>
<keyword evidence="2" id="KW-1185">Reference proteome</keyword>
<name>A0A6L9S0K5_9ACTN</name>
<reference evidence="1 2" key="1">
    <citation type="submission" date="2020-02" db="EMBL/GenBank/DDBJ databases">
        <authorList>
            <person name="Li X.-J."/>
            <person name="Han X.-M."/>
        </authorList>
    </citation>
    <scope>NUCLEOTIDE SEQUENCE [LARGE SCALE GENOMIC DNA]</scope>
    <source>
        <strain evidence="1 2">CCTCC AB 2017055</strain>
    </source>
</reference>
<evidence type="ECO:0000313" key="1">
    <source>
        <dbReference type="EMBL" id="NED98984.1"/>
    </source>
</evidence>
<dbReference type="Pfam" id="PF02597">
    <property type="entry name" value="ThiS"/>
    <property type="match status" value="1"/>
</dbReference>
<dbReference type="PANTHER" id="PTHR34472">
    <property type="entry name" value="SULFUR CARRIER PROTEIN THIS"/>
    <property type="match status" value="1"/>
</dbReference>
<dbReference type="InterPro" id="IPR012675">
    <property type="entry name" value="Beta-grasp_dom_sf"/>
</dbReference>
<dbReference type="Gene3D" id="3.10.20.30">
    <property type="match status" value="1"/>
</dbReference>
<dbReference type="InterPro" id="IPR016155">
    <property type="entry name" value="Mopterin_synth/thiamin_S_b"/>
</dbReference>
<comment type="caution">
    <text evidence="1">The sequence shown here is derived from an EMBL/GenBank/DDBJ whole genome shotgun (WGS) entry which is preliminary data.</text>
</comment>
<dbReference type="InterPro" id="IPR003749">
    <property type="entry name" value="ThiS/MoaD-like"/>
</dbReference>
<accession>A0A6L9S0K5</accession>
<dbReference type="SUPFAM" id="SSF54285">
    <property type="entry name" value="MoaD/ThiS"/>
    <property type="match status" value="1"/>
</dbReference>
<protein>
    <submittedName>
        <fullName evidence="1">Sulfur carrier protein ThiS</fullName>
    </submittedName>
</protein>
<dbReference type="PANTHER" id="PTHR34472:SF1">
    <property type="entry name" value="SULFUR CARRIER PROTEIN THIS"/>
    <property type="match status" value="1"/>
</dbReference>
<dbReference type="NCBIfam" id="TIGR01683">
    <property type="entry name" value="thiS"/>
    <property type="match status" value="1"/>
</dbReference>
<organism evidence="1 2">
    <name type="scientific">Phytoactinopolyspora halotolerans</name>
    <dbReference type="NCBI Taxonomy" id="1981512"/>
    <lineage>
        <taxon>Bacteria</taxon>
        <taxon>Bacillati</taxon>
        <taxon>Actinomycetota</taxon>
        <taxon>Actinomycetes</taxon>
        <taxon>Jiangellales</taxon>
        <taxon>Jiangellaceae</taxon>
        <taxon>Phytoactinopolyspora</taxon>
    </lineage>
</organism>
<dbReference type="InterPro" id="IPR010035">
    <property type="entry name" value="Thi_S"/>
</dbReference>
<dbReference type="Proteomes" id="UP000475214">
    <property type="component" value="Unassembled WGS sequence"/>
</dbReference>
<dbReference type="EMBL" id="JAAGOA010000001">
    <property type="protein sequence ID" value="NED98984.1"/>
    <property type="molecule type" value="Genomic_DNA"/>
</dbReference>
<dbReference type="AlphaFoldDB" id="A0A6L9S0K5"/>
<dbReference type="CDD" id="cd00565">
    <property type="entry name" value="Ubl_ThiS"/>
    <property type="match status" value="1"/>
</dbReference>